<protein>
    <submittedName>
        <fullName evidence="1">Thioesterase family protein</fullName>
    </submittedName>
</protein>
<dbReference type="Pfam" id="PF13279">
    <property type="entry name" value="4HBT_2"/>
    <property type="match status" value="1"/>
</dbReference>
<dbReference type="EMBL" id="JBHLUH010000060">
    <property type="protein sequence ID" value="MFC0531431.1"/>
    <property type="molecule type" value="Genomic_DNA"/>
</dbReference>
<sequence length="167" mass="18554">MPTLPGYDEITELPAQVTGRVGPEHLDQNGHMNIRHYFGLGDQTLLTRFEELGFGDGYLERTGFTTFTAEHHLRYFDELRPGSEFSTHTRLLARSAKSLHVIVLLTNRSARTLAFTFEAMILHIDIAQRRTALFPDEVATALDAAIARDNSVDWTAPLGGAMAIRGG</sequence>
<dbReference type="InterPro" id="IPR029069">
    <property type="entry name" value="HotDog_dom_sf"/>
</dbReference>
<evidence type="ECO:0000313" key="2">
    <source>
        <dbReference type="Proteomes" id="UP001589867"/>
    </source>
</evidence>
<dbReference type="InterPro" id="IPR050563">
    <property type="entry name" value="4-hydroxybenzoyl-CoA_TE"/>
</dbReference>
<accession>A0ABV6M9M9</accession>
<evidence type="ECO:0000313" key="1">
    <source>
        <dbReference type="EMBL" id="MFC0531431.1"/>
    </source>
</evidence>
<dbReference type="PANTHER" id="PTHR31793:SF2">
    <property type="entry name" value="BLR1345 PROTEIN"/>
    <property type="match status" value="1"/>
</dbReference>
<organism evidence="1 2">
    <name type="scientific">Phytohabitans kaempferiae</name>
    <dbReference type="NCBI Taxonomy" id="1620943"/>
    <lineage>
        <taxon>Bacteria</taxon>
        <taxon>Bacillati</taxon>
        <taxon>Actinomycetota</taxon>
        <taxon>Actinomycetes</taxon>
        <taxon>Micromonosporales</taxon>
        <taxon>Micromonosporaceae</taxon>
    </lineage>
</organism>
<dbReference type="Gene3D" id="3.10.129.10">
    <property type="entry name" value="Hotdog Thioesterase"/>
    <property type="match status" value="1"/>
</dbReference>
<dbReference type="Proteomes" id="UP001589867">
    <property type="component" value="Unassembled WGS sequence"/>
</dbReference>
<name>A0ABV6M9M9_9ACTN</name>
<reference evidence="1 2" key="1">
    <citation type="submission" date="2024-09" db="EMBL/GenBank/DDBJ databases">
        <authorList>
            <person name="Sun Q."/>
            <person name="Mori K."/>
        </authorList>
    </citation>
    <scope>NUCLEOTIDE SEQUENCE [LARGE SCALE GENOMIC DNA]</scope>
    <source>
        <strain evidence="1 2">TBRC 3947</strain>
    </source>
</reference>
<dbReference type="SUPFAM" id="SSF54637">
    <property type="entry name" value="Thioesterase/thiol ester dehydrase-isomerase"/>
    <property type="match status" value="1"/>
</dbReference>
<gene>
    <name evidence="1" type="ORF">ACFFIA_27685</name>
</gene>
<proteinExistence type="predicted"/>
<comment type="caution">
    <text evidence="1">The sequence shown here is derived from an EMBL/GenBank/DDBJ whole genome shotgun (WGS) entry which is preliminary data.</text>
</comment>
<dbReference type="RefSeq" id="WP_377255843.1">
    <property type="nucleotide sequence ID" value="NZ_JBHLUH010000060.1"/>
</dbReference>
<keyword evidence="2" id="KW-1185">Reference proteome</keyword>
<dbReference type="PANTHER" id="PTHR31793">
    <property type="entry name" value="4-HYDROXYBENZOYL-COA THIOESTERASE FAMILY MEMBER"/>
    <property type="match status" value="1"/>
</dbReference>
<dbReference type="CDD" id="cd00586">
    <property type="entry name" value="4HBT"/>
    <property type="match status" value="1"/>
</dbReference>